<feature type="transmembrane region" description="Helical" evidence="1">
    <location>
        <begin position="194"/>
        <end position="216"/>
    </location>
</feature>
<dbReference type="EMBL" id="DS113421">
    <property type="protein sequence ID" value="EAY06554.1"/>
    <property type="molecule type" value="Genomic_DNA"/>
</dbReference>
<evidence type="ECO:0000313" key="3">
    <source>
        <dbReference type="Proteomes" id="UP000001542"/>
    </source>
</evidence>
<proteinExistence type="predicted"/>
<organism evidence="2 3">
    <name type="scientific">Trichomonas vaginalis (strain ATCC PRA-98 / G3)</name>
    <dbReference type="NCBI Taxonomy" id="412133"/>
    <lineage>
        <taxon>Eukaryota</taxon>
        <taxon>Metamonada</taxon>
        <taxon>Parabasalia</taxon>
        <taxon>Trichomonadida</taxon>
        <taxon>Trichomonadidae</taxon>
        <taxon>Trichomonas</taxon>
    </lineage>
</organism>
<keyword evidence="1" id="KW-0812">Transmembrane</keyword>
<reference evidence="2" key="1">
    <citation type="submission" date="2006-10" db="EMBL/GenBank/DDBJ databases">
        <authorList>
            <person name="Amadeo P."/>
            <person name="Zhao Q."/>
            <person name="Wortman J."/>
            <person name="Fraser-Liggett C."/>
            <person name="Carlton J."/>
        </authorList>
    </citation>
    <scope>NUCLEOTIDE SEQUENCE</scope>
    <source>
        <strain evidence="2">G3</strain>
    </source>
</reference>
<feature type="transmembrane region" description="Helical" evidence="1">
    <location>
        <begin position="160"/>
        <end position="182"/>
    </location>
</feature>
<reference evidence="2" key="2">
    <citation type="journal article" date="2007" name="Science">
        <title>Draft genome sequence of the sexually transmitted pathogen Trichomonas vaginalis.</title>
        <authorList>
            <person name="Carlton J.M."/>
            <person name="Hirt R.P."/>
            <person name="Silva J.C."/>
            <person name="Delcher A.L."/>
            <person name="Schatz M."/>
            <person name="Zhao Q."/>
            <person name="Wortman J.R."/>
            <person name="Bidwell S.L."/>
            <person name="Alsmark U.C.M."/>
            <person name="Besteiro S."/>
            <person name="Sicheritz-Ponten T."/>
            <person name="Noel C.J."/>
            <person name="Dacks J.B."/>
            <person name="Foster P.G."/>
            <person name="Simillion C."/>
            <person name="Van de Peer Y."/>
            <person name="Miranda-Saavedra D."/>
            <person name="Barton G.J."/>
            <person name="Westrop G.D."/>
            <person name="Mueller S."/>
            <person name="Dessi D."/>
            <person name="Fiori P.L."/>
            <person name="Ren Q."/>
            <person name="Paulsen I."/>
            <person name="Zhang H."/>
            <person name="Bastida-Corcuera F.D."/>
            <person name="Simoes-Barbosa A."/>
            <person name="Brown M.T."/>
            <person name="Hayes R.D."/>
            <person name="Mukherjee M."/>
            <person name="Okumura C.Y."/>
            <person name="Schneider R."/>
            <person name="Smith A.J."/>
            <person name="Vanacova S."/>
            <person name="Villalvazo M."/>
            <person name="Haas B.J."/>
            <person name="Pertea M."/>
            <person name="Feldblyum T.V."/>
            <person name="Utterback T.R."/>
            <person name="Shu C.L."/>
            <person name="Osoegawa K."/>
            <person name="de Jong P.J."/>
            <person name="Hrdy I."/>
            <person name="Horvathova L."/>
            <person name="Zubacova Z."/>
            <person name="Dolezal P."/>
            <person name="Malik S.B."/>
            <person name="Logsdon J.M. Jr."/>
            <person name="Henze K."/>
            <person name="Gupta A."/>
            <person name="Wang C.C."/>
            <person name="Dunne R.L."/>
            <person name="Upcroft J.A."/>
            <person name="Upcroft P."/>
            <person name="White O."/>
            <person name="Salzberg S.L."/>
            <person name="Tang P."/>
            <person name="Chiu C.-H."/>
            <person name="Lee Y.-S."/>
            <person name="Embley T.M."/>
            <person name="Coombs G.H."/>
            <person name="Mottram J.C."/>
            <person name="Tachezy J."/>
            <person name="Fraser-Liggett C.M."/>
            <person name="Johnson P.J."/>
        </authorList>
    </citation>
    <scope>NUCLEOTIDE SEQUENCE [LARGE SCALE GENOMIC DNA]</scope>
    <source>
        <strain evidence="2">G3</strain>
    </source>
</reference>
<accession>A2ELF2</accession>
<evidence type="ECO:0000313" key="2">
    <source>
        <dbReference type="EMBL" id="EAY06554.1"/>
    </source>
</evidence>
<evidence type="ECO:0000256" key="1">
    <source>
        <dbReference type="SAM" id="Phobius"/>
    </source>
</evidence>
<dbReference type="AlphaFoldDB" id="A2ELF2"/>
<dbReference type="VEuPathDB" id="TrichDB:TVAG_358440"/>
<dbReference type="Proteomes" id="UP000001542">
    <property type="component" value="Unassembled WGS sequence"/>
</dbReference>
<dbReference type="InParanoid" id="A2ELF2"/>
<keyword evidence="1" id="KW-1133">Transmembrane helix</keyword>
<keyword evidence="1" id="KW-0472">Membrane</keyword>
<gene>
    <name evidence="2" type="ORF">TVAG_358440</name>
</gene>
<name>A2ELF2_TRIV3</name>
<sequence length="236" mass="26631">MFCILFPLAFSGFKDTKSFTSGWGGWLSSLASLRKSLKSGIDTMGSNPQIVEFLKTDFQYYDLEDLNKSLDEYLQKKITPILDINQTFYNNFKYFKDATMSLNGSLSDIQTKFQDYADRLMEDISFDNLNFSFDDLQDAVFLGDYVKAGISIGVSYLGCIFLFLLLLSFAIIYTFVACYGCCCCKRAKKANWPGVVGTVFFWTGIVLYLIGAIFRITGLATAKDYGNIFIEINETA</sequence>
<protein>
    <submittedName>
        <fullName evidence="2">Uncharacterized protein</fullName>
    </submittedName>
</protein>
<keyword evidence="3" id="KW-1185">Reference proteome</keyword>